<evidence type="ECO:0000313" key="11">
    <source>
        <dbReference type="Proteomes" id="UP000886520"/>
    </source>
</evidence>
<dbReference type="GO" id="GO:0003677">
    <property type="term" value="F:DNA binding"/>
    <property type="evidence" value="ECO:0007669"/>
    <property type="project" value="UniProtKB-KW"/>
</dbReference>
<sequence length="388" mass="40906">MIGQGVYMRSSSPAPVAPCPGPLIDLSNIASASEILAFCSSSFNIDQPPSTPAAPPASQLASGEPRRLAKAPHPPHILKCPRCTSSDTKFCYYNNYSLSQPRYFCKNCKRYWTAGGVLRNVPVGGGLRKNKRSKLKFAAEAEAAALVSRDESTQHQHHEGKPPSPAQVASPSAMGSSITTVNSSVVSGLPANFAAPNLLPSHRPTVVHLPRTSSGSECSTIDYASNESCAASMGLGAAEPRLLQHFYDGAGLCRAHPQFYASYGMSSLGTSCNQPYSASSREEAGAKSRYNAGGYIDASCSQSLIGMEAVAGSNCDNGNVSTSDRVMMMGSNANHASIKGEKEDIASSISSYEWQFISENLFNGDGLMHASGGSWPDFSQFHDSSGPG</sequence>
<organism evidence="10 11">
    <name type="scientific">Adiantum capillus-veneris</name>
    <name type="common">Maidenhair fern</name>
    <dbReference type="NCBI Taxonomy" id="13818"/>
    <lineage>
        <taxon>Eukaryota</taxon>
        <taxon>Viridiplantae</taxon>
        <taxon>Streptophyta</taxon>
        <taxon>Embryophyta</taxon>
        <taxon>Tracheophyta</taxon>
        <taxon>Polypodiopsida</taxon>
        <taxon>Polypodiidae</taxon>
        <taxon>Polypodiales</taxon>
        <taxon>Pteridineae</taxon>
        <taxon>Pteridaceae</taxon>
        <taxon>Vittarioideae</taxon>
        <taxon>Adiantum</taxon>
    </lineage>
</organism>
<dbReference type="GO" id="GO:0008270">
    <property type="term" value="F:zinc ion binding"/>
    <property type="evidence" value="ECO:0007669"/>
    <property type="project" value="UniProtKB-KW"/>
</dbReference>
<keyword evidence="5" id="KW-0238">DNA-binding</keyword>
<dbReference type="InterPro" id="IPR045174">
    <property type="entry name" value="Dof"/>
</dbReference>
<reference evidence="10" key="1">
    <citation type="submission" date="2021-01" db="EMBL/GenBank/DDBJ databases">
        <title>Adiantum capillus-veneris genome.</title>
        <authorList>
            <person name="Fang Y."/>
            <person name="Liao Q."/>
        </authorList>
    </citation>
    <scope>NUCLEOTIDE SEQUENCE</scope>
    <source>
        <strain evidence="10">H3</strain>
        <tissue evidence="10">Leaf</tissue>
    </source>
</reference>
<evidence type="ECO:0000256" key="2">
    <source>
        <dbReference type="ARBA" id="ARBA00022771"/>
    </source>
</evidence>
<evidence type="ECO:0000256" key="6">
    <source>
        <dbReference type="ARBA" id="ARBA00023163"/>
    </source>
</evidence>
<dbReference type="InterPro" id="IPR003851">
    <property type="entry name" value="Znf_Dof"/>
</dbReference>
<dbReference type="PANTHER" id="PTHR31992">
    <property type="entry name" value="DOF ZINC FINGER PROTEIN DOF1.4-RELATED"/>
    <property type="match status" value="1"/>
</dbReference>
<keyword evidence="2" id="KW-0863">Zinc-finger</keyword>
<gene>
    <name evidence="10" type="ORF">GOP47_0025544</name>
</gene>
<dbReference type="Pfam" id="PF02701">
    <property type="entry name" value="Zn_ribbon_Dof"/>
    <property type="match status" value="1"/>
</dbReference>
<dbReference type="EMBL" id="JABFUD020000025">
    <property type="protein sequence ID" value="KAI5059225.1"/>
    <property type="molecule type" value="Genomic_DNA"/>
</dbReference>
<keyword evidence="4" id="KW-0805">Transcription regulation</keyword>
<evidence type="ECO:0000259" key="9">
    <source>
        <dbReference type="PROSITE" id="PS50884"/>
    </source>
</evidence>
<evidence type="ECO:0000256" key="8">
    <source>
        <dbReference type="SAM" id="MobiDB-lite"/>
    </source>
</evidence>
<evidence type="ECO:0000256" key="4">
    <source>
        <dbReference type="ARBA" id="ARBA00023015"/>
    </source>
</evidence>
<feature type="compositionally biased region" description="Basic and acidic residues" evidence="8">
    <location>
        <begin position="148"/>
        <end position="161"/>
    </location>
</feature>
<feature type="domain" description="Dof-type" evidence="9">
    <location>
        <begin position="78"/>
        <end position="132"/>
    </location>
</feature>
<keyword evidence="3" id="KW-0862">Zinc</keyword>
<keyword evidence="11" id="KW-1185">Reference proteome</keyword>
<dbReference type="OrthoDB" id="1927254at2759"/>
<name>A0A9D4U0S0_ADICA</name>
<evidence type="ECO:0000256" key="1">
    <source>
        <dbReference type="ARBA" id="ARBA00022723"/>
    </source>
</evidence>
<dbReference type="GO" id="GO:0003700">
    <property type="term" value="F:DNA-binding transcription factor activity"/>
    <property type="evidence" value="ECO:0007669"/>
    <property type="project" value="InterPro"/>
</dbReference>
<dbReference type="PANTHER" id="PTHR31992:SF141">
    <property type="entry name" value="DOF ZINC FINGER PROTEIN DOF1.4"/>
    <property type="match status" value="1"/>
</dbReference>
<evidence type="ECO:0000256" key="5">
    <source>
        <dbReference type="ARBA" id="ARBA00023125"/>
    </source>
</evidence>
<dbReference type="Proteomes" id="UP000886520">
    <property type="component" value="Chromosome 25"/>
</dbReference>
<evidence type="ECO:0000256" key="3">
    <source>
        <dbReference type="ARBA" id="ARBA00022833"/>
    </source>
</evidence>
<proteinExistence type="predicted"/>
<keyword evidence="1" id="KW-0479">Metal-binding</keyword>
<keyword evidence="6" id="KW-0804">Transcription</keyword>
<dbReference type="PROSITE" id="PS50884">
    <property type="entry name" value="ZF_DOF_2"/>
    <property type="match status" value="1"/>
</dbReference>
<keyword evidence="7" id="KW-0539">Nucleus</keyword>
<comment type="caution">
    <text evidence="10">The sequence shown here is derived from an EMBL/GenBank/DDBJ whole genome shotgun (WGS) entry which is preliminary data.</text>
</comment>
<dbReference type="AlphaFoldDB" id="A0A9D4U0S0"/>
<accession>A0A9D4U0S0</accession>
<evidence type="ECO:0000313" key="10">
    <source>
        <dbReference type="EMBL" id="KAI5059225.1"/>
    </source>
</evidence>
<feature type="region of interest" description="Disordered" evidence="8">
    <location>
        <begin position="47"/>
        <end position="73"/>
    </location>
</feature>
<evidence type="ECO:0000256" key="7">
    <source>
        <dbReference type="ARBA" id="ARBA00023242"/>
    </source>
</evidence>
<protein>
    <recommendedName>
        <fullName evidence="9">Dof-type domain-containing protein</fullName>
    </recommendedName>
</protein>
<dbReference type="PROSITE" id="PS01361">
    <property type="entry name" value="ZF_DOF_1"/>
    <property type="match status" value="1"/>
</dbReference>
<feature type="region of interest" description="Disordered" evidence="8">
    <location>
        <begin position="146"/>
        <end position="174"/>
    </location>
</feature>